<keyword evidence="1" id="KW-0812">Transmembrane</keyword>
<sequence length="70" mass="7936">MYHAYLLLPTPLSKHPISFLLLLCQALWLCMLVNTLHHGLLLAHMYPVSSSKTHKLGGLSFPSLLRPRMI</sequence>
<evidence type="ECO:0000256" key="1">
    <source>
        <dbReference type="SAM" id="Phobius"/>
    </source>
</evidence>
<evidence type="ECO:0000313" key="3">
    <source>
        <dbReference type="Proteomes" id="UP001150238"/>
    </source>
</evidence>
<accession>A0A9W9E186</accession>
<dbReference type="AlphaFoldDB" id="A0A9W9E186"/>
<dbReference type="Proteomes" id="UP001150238">
    <property type="component" value="Unassembled WGS sequence"/>
</dbReference>
<evidence type="ECO:0000313" key="2">
    <source>
        <dbReference type="EMBL" id="KAJ4496310.1"/>
    </source>
</evidence>
<organism evidence="2 3">
    <name type="scientific">Lentinula lateritia</name>
    <dbReference type="NCBI Taxonomy" id="40482"/>
    <lineage>
        <taxon>Eukaryota</taxon>
        <taxon>Fungi</taxon>
        <taxon>Dikarya</taxon>
        <taxon>Basidiomycota</taxon>
        <taxon>Agaricomycotina</taxon>
        <taxon>Agaricomycetes</taxon>
        <taxon>Agaricomycetidae</taxon>
        <taxon>Agaricales</taxon>
        <taxon>Marasmiineae</taxon>
        <taxon>Omphalotaceae</taxon>
        <taxon>Lentinula</taxon>
    </lineage>
</organism>
<reference evidence="2" key="2">
    <citation type="journal article" date="2023" name="Proc. Natl. Acad. Sci. U.S.A.">
        <title>A global phylogenomic analysis of the shiitake genus Lentinula.</title>
        <authorList>
            <person name="Sierra-Patev S."/>
            <person name="Min B."/>
            <person name="Naranjo-Ortiz M."/>
            <person name="Looney B."/>
            <person name="Konkel Z."/>
            <person name="Slot J.C."/>
            <person name="Sakamoto Y."/>
            <person name="Steenwyk J.L."/>
            <person name="Rokas A."/>
            <person name="Carro J."/>
            <person name="Camarero S."/>
            <person name="Ferreira P."/>
            <person name="Molpeceres G."/>
            <person name="Ruiz-Duenas F.J."/>
            <person name="Serrano A."/>
            <person name="Henrissat B."/>
            <person name="Drula E."/>
            <person name="Hughes K.W."/>
            <person name="Mata J.L."/>
            <person name="Ishikawa N.K."/>
            <person name="Vargas-Isla R."/>
            <person name="Ushijima S."/>
            <person name="Smith C.A."/>
            <person name="Donoghue J."/>
            <person name="Ahrendt S."/>
            <person name="Andreopoulos W."/>
            <person name="He G."/>
            <person name="LaButti K."/>
            <person name="Lipzen A."/>
            <person name="Ng V."/>
            <person name="Riley R."/>
            <person name="Sandor L."/>
            <person name="Barry K."/>
            <person name="Martinez A.T."/>
            <person name="Xiao Y."/>
            <person name="Gibbons J.G."/>
            <person name="Terashima K."/>
            <person name="Grigoriev I.V."/>
            <person name="Hibbett D."/>
        </authorList>
    </citation>
    <scope>NUCLEOTIDE SEQUENCE</scope>
    <source>
        <strain evidence="2">Sp2 HRB7682 ss15</strain>
    </source>
</reference>
<keyword evidence="1" id="KW-0472">Membrane</keyword>
<gene>
    <name evidence="2" type="ORF">C8J55DRAFT_496378</name>
</gene>
<protein>
    <submittedName>
        <fullName evidence="2">Uncharacterized protein</fullName>
    </submittedName>
</protein>
<keyword evidence="1" id="KW-1133">Transmembrane helix</keyword>
<name>A0A9W9E186_9AGAR</name>
<dbReference type="EMBL" id="JANVFS010000001">
    <property type="protein sequence ID" value="KAJ4496310.1"/>
    <property type="molecule type" value="Genomic_DNA"/>
</dbReference>
<comment type="caution">
    <text evidence="2">The sequence shown here is derived from an EMBL/GenBank/DDBJ whole genome shotgun (WGS) entry which is preliminary data.</text>
</comment>
<proteinExistence type="predicted"/>
<feature type="transmembrane region" description="Helical" evidence="1">
    <location>
        <begin position="20"/>
        <end position="43"/>
    </location>
</feature>
<reference evidence="2" key="1">
    <citation type="submission" date="2022-08" db="EMBL/GenBank/DDBJ databases">
        <authorList>
            <consortium name="DOE Joint Genome Institute"/>
            <person name="Min B."/>
            <person name="Riley R."/>
            <person name="Sierra-Patev S."/>
            <person name="Naranjo-Ortiz M."/>
            <person name="Looney B."/>
            <person name="Konkel Z."/>
            <person name="Slot J.C."/>
            <person name="Sakamoto Y."/>
            <person name="Steenwyk J.L."/>
            <person name="Rokas A."/>
            <person name="Carro J."/>
            <person name="Camarero S."/>
            <person name="Ferreira P."/>
            <person name="Molpeceres G."/>
            <person name="Ruiz-Duenas F.J."/>
            <person name="Serrano A."/>
            <person name="Henrissat B."/>
            <person name="Drula E."/>
            <person name="Hughes K.W."/>
            <person name="Mata J.L."/>
            <person name="Ishikawa N.K."/>
            <person name="Vargas-Isla R."/>
            <person name="Ushijima S."/>
            <person name="Smith C.A."/>
            <person name="Ahrendt S."/>
            <person name="Andreopoulos W."/>
            <person name="He G."/>
            <person name="Labutti K."/>
            <person name="Lipzen A."/>
            <person name="Ng V."/>
            <person name="Sandor L."/>
            <person name="Barry K."/>
            <person name="Martinez A.T."/>
            <person name="Xiao Y."/>
            <person name="Gibbons J.G."/>
            <person name="Terashima K."/>
            <person name="Hibbett D.S."/>
            <person name="Grigoriev I.V."/>
        </authorList>
    </citation>
    <scope>NUCLEOTIDE SEQUENCE</scope>
    <source>
        <strain evidence="2">Sp2 HRB7682 ss15</strain>
    </source>
</reference>